<dbReference type="AlphaFoldDB" id="A0A5B8W908"/>
<dbReference type="Pfam" id="PF00302">
    <property type="entry name" value="CAT"/>
    <property type="match status" value="1"/>
</dbReference>
<keyword evidence="1" id="KW-0808">Transferase</keyword>
<evidence type="ECO:0000313" key="2">
    <source>
        <dbReference type="Proteomes" id="UP000321362"/>
    </source>
</evidence>
<dbReference type="PANTHER" id="PTHR38474:SF1">
    <property type="entry name" value="SLR0299 PROTEIN"/>
    <property type="match status" value="1"/>
</dbReference>
<dbReference type="InterPro" id="IPR023213">
    <property type="entry name" value="CAT-like_dom_sf"/>
</dbReference>
<gene>
    <name evidence="1" type="ORF">FSB76_31000</name>
</gene>
<dbReference type="SMART" id="SM01059">
    <property type="entry name" value="CAT"/>
    <property type="match status" value="1"/>
</dbReference>
<dbReference type="SUPFAM" id="SSF52777">
    <property type="entry name" value="CoA-dependent acyltransferases"/>
    <property type="match status" value="1"/>
</dbReference>
<dbReference type="OrthoDB" id="9801766at2"/>
<dbReference type="RefSeq" id="WP_147060465.1">
    <property type="nucleotide sequence ID" value="NZ_CP042437.1"/>
</dbReference>
<dbReference type="GO" id="GO:0008811">
    <property type="term" value="F:chloramphenicol O-acetyltransferase activity"/>
    <property type="evidence" value="ECO:0007669"/>
    <property type="project" value="InterPro"/>
</dbReference>
<proteinExistence type="predicted"/>
<dbReference type="Gene3D" id="3.30.559.10">
    <property type="entry name" value="Chloramphenicol acetyltransferase-like domain"/>
    <property type="match status" value="1"/>
</dbReference>
<evidence type="ECO:0000313" key="1">
    <source>
        <dbReference type="EMBL" id="QEC80171.1"/>
    </source>
</evidence>
<keyword evidence="2" id="KW-1185">Reference proteome</keyword>
<protein>
    <submittedName>
        <fullName evidence="1">Chloramphenicol acetyltransferase</fullName>
    </submittedName>
</protein>
<dbReference type="Proteomes" id="UP000321362">
    <property type="component" value="Chromosome"/>
</dbReference>
<name>A0A5B8W908_9SPHI</name>
<sequence length="209" mass="23879">MKKKLDLDNWLRKEHFLFFKQFDEPYYGVTVTMDCTAAYVFAKERKVSFFLYTMYLALTAAQKIAEFTYRIEGDDVYIHDQIDGGSTVGRANGTFGFGSFPYASSFDEFIVTANQEVEQVQQSNELIRSSATNIIRFSSLPWIDFTSLSHARMFCIEDSCPKISFGKMTLHQDGKRSMSVSIHVHHALVDGLHVGQFIDSFQQLMNNGL</sequence>
<dbReference type="InterPro" id="IPR001707">
    <property type="entry name" value="Cmp_AcTrfase"/>
</dbReference>
<accession>A0A5B8W908</accession>
<reference evidence="1 2" key="1">
    <citation type="journal article" date="2013" name="J. Microbiol.">
        <title>Mucilaginibacter ginsenosidivorax sp. nov., with ginsenoside converting activity isolated from sediment.</title>
        <authorList>
            <person name="Kim J.K."/>
            <person name="Choi T.E."/>
            <person name="Liu Q.M."/>
            <person name="Park H.Y."/>
            <person name="Yi T.H."/>
            <person name="Yoon M.H."/>
            <person name="Kim S.C."/>
            <person name="Im W.T."/>
        </authorList>
    </citation>
    <scope>NUCLEOTIDE SEQUENCE [LARGE SCALE GENOMIC DNA]</scope>
    <source>
        <strain evidence="1 2">KHI28</strain>
    </source>
</reference>
<dbReference type="PANTHER" id="PTHR38474">
    <property type="entry name" value="SLR0299 PROTEIN"/>
    <property type="match status" value="1"/>
</dbReference>
<dbReference type="EMBL" id="CP042437">
    <property type="protein sequence ID" value="QEC80171.1"/>
    <property type="molecule type" value="Genomic_DNA"/>
</dbReference>
<organism evidence="1 2">
    <name type="scientific">Mucilaginibacter ginsenosidivorax</name>
    <dbReference type="NCBI Taxonomy" id="862126"/>
    <lineage>
        <taxon>Bacteria</taxon>
        <taxon>Pseudomonadati</taxon>
        <taxon>Bacteroidota</taxon>
        <taxon>Sphingobacteriia</taxon>
        <taxon>Sphingobacteriales</taxon>
        <taxon>Sphingobacteriaceae</taxon>
        <taxon>Mucilaginibacter</taxon>
    </lineage>
</organism>
<dbReference type="KEGG" id="mgk:FSB76_31000"/>